<comment type="similarity">
    <text evidence="1">Belongs to the carbon-nitrogen hydrolase superfamily. Nitrilase family.</text>
</comment>
<dbReference type="Gene3D" id="3.60.110.10">
    <property type="entry name" value="Carbon-nitrogen hydrolase"/>
    <property type="match status" value="1"/>
</dbReference>
<evidence type="ECO:0000256" key="2">
    <source>
        <dbReference type="PROSITE-ProRule" id="PRU10139"/>
    </source>
</evidence>
<dbReference type="OrthoDB" id="10250282at2759"/>
<dbReference type="InterPro" id="IPR036526">
    <property type="entry name" value="C-N_Hydrolase_sf"/>
</dbReference>
<dbReference type="PANTHER" id="PTHR46044:SF1">
    <property type="entry name" value="CN HYDROLASE DOMAIN-CONTAINING PROTEIN"/>
    <property type="match status" value="1"/>
</dbReference>
<evidence type="ECO:0000259" key="4">
    <source>
        <dbReference type="PROSITE" id="PS50263"/>
    </source>
</evidence>
<dbReference type="HOGENOM" id="CLU_030130_6_1_1"/>
<dbReference type="GO" id="GO:0000257">
    <property type="term" value="F:nitrilase activity"/>
    <property type="evidence" value="ECO:0007669"/>
    <property type="project" value="UniProtKB-ARBA"/>
</dbReference>
<dbReference type="GO" id="GO:0016836">
    <property type="term" value="F:hydro-lyase activity"/>
    <property type="evidence" value="ECO:0007669"/>
    <property type="project" value="UniProtKB-ARBA"/>
</dbReference>
<name>W2SE38_CYPE1</name>
<dbReference type="InterPro" id="IPR044149">
    <property type="entry name" value="Nitrilases_CHs"/>
</dbReference>
<dbReference type="InterPro" id="IPR000132">
    <property type="entry name" value="Nitrilase/CN_hydratase_CS"/>
</dbReference>
<organism evidence="5 6">
    <name type="scientific">Cyphellophora europaea (strain CBS 101466)</name>
    <name type="common">Phialophora europaea</name>
    <dbReference type="NCBI Taxonomy" id="1220924"/>
    <lineage>
        <taxon>Eukaryota</taxon>
        <taxon>Fungi</taxon>
        <taxon>Dikarya</taxon>
        <taxon>Ascomycota</taxon>
        <taxon>Pezizomycotina</taxon>
        <taxon>Eurotiomycetes</taxon>
        <taxon>Chaetothyriomycetidae</taxon>
        <taxon>Chaetothyriales</taxon>
        <taxon>Cyphellophoraceae</taxon>
        <taxon>Cyphellophora</taxon>
    </lineage>
</organism>
<dbReference type="Pfam" id="PF00795">
    <property type="entry name" value="CN_hydrolase"/>
    <property type="match status" value="1"/>
</dbReference>
<gene>
    <name evidence="5" type="ORF">HMPREF1541_01136</name>
</gene>
<dbReference type="PROSITE" id="PS00920">
    <property type="entry name" value="NITRIL_CHT_1"/>
    <property type="match status" value="1"/>
</dbReference>
<proteinExistence type="inferred from homology"/>
<sequence>MPSKLTVGIAQVHTQQTTADTLDLLRKHTRSAAAKGISILLFPEAFLGGYPRTCNFGAAIGARTDEGRNQFVNYFKSCIDLGDTARGEEDAWLKRELDVNEETGRRGDGTRECLEDVARETGVFLVVGMVEKAGGSLYCTAVYVDPAKGIVSKRRKVQPTGSERLVWAQGQPSSLKAVSATIKGVKVVMGTAICWENYMPLLRYALYAQGVNLWLAPTADPRATWEPLMKTIACEQRCWVLSANQCIKSRNLPAWITGKQQASSEEAVLNGSSHGPSHGPTSHRRRSSVTTKTDENHEIAWRPKGEIKEEGEAVQSDGASEFASSGGSCIVSPMGQTVTGPVWNKEEELLYANIDFDDCERGRFDFDATGHYGRLDAFKLTVEGLDLTPPP</sequence>
<dbReference type="eggNOG" id="KOG0805">
    <property type="taxonomic scope" value="Eukaryota"/>
</dbReference>
<dbReference type="RefSeq" id="XP_008711659.1">
    <property type="nucleotide sequence ID" value="XM_008713437.1"/>
</dbReference>
<dbReference type="PROSITE" id="PS50263">
    <property type="entry name" value="CN_HYDROLASE"/>
    <property type="match status" value="1"/>
</dbReference>
<protein>
    <recommendedName>
        <fullName evidence="4">CN hydrolase domain-containing protein</fullName>
    </recommendedName>
</protein>
<dbReference type="VEuPathDB" id="FungiDB:HMPREF1541_01136"/>
<keyword evidence="6" id="KW-1185">Reference proteome</keyword>
<dbReference type="InterPro" id="IPR003010">
    <property type="entry name" value="C-N_Hydrolase"/>
</dbReference>
<dbReference type="AlphaFoldDB" id="W2SE38"/>
<dbReference type="InParanoid" id="W2SE38"/>
<dbReference type="FunCoup" id="W2SE38">
    <property type="interactions" value="712"/>
</dbReference>
<evidence type="ECO:0000313" key="6">
    <source>
        <dbReference type="Proteomes" id="UP000030752"/>
    </source>
</evidence>
<dbReference type="Proteomes" id="UP000030752">
    <property type="component" value="Unassembled WGS sequence"/>
</dbReference>
<dbReference type="EMBL" id="KB822711">
    <property type="protein sequence ID" value="ETN46947.1"/>
    <property type="molecule type" value="Genomic_DNA"/>
</dbReference>
<feature type="region of interest" description="Disordered" evidence="3">
    <location>
        <begin position="263"/>
        <end position="321"/>
    </location>
</feature>
<evidence type="ECO:0000313" key="5">
    <source>
        <dbReference type="EMBL" id="ETN46947.1"/>
    </source>
</evidence>
<feature type="compositionally biased region" description="Low complexity" evidence="3">
    <location>
        <begin position="271"/>
        <end position="280"/>
    </location>
</feature>
<dbReference type="STRING" id="1220924.W2SE38"/>
<dbReference type="SUPFAM" id="SSF56317">
    <property type="entry name" value="Carbon-nitrogen hydrolase"/>
    <property type="match status" value="1"/>
</dbReference>
<dbReference type="GeneID" id="19968475"/>
<feature type="active site" description="Proton acceptor" evidence="2">
    <location>
        <position position="44"/>
    </location>
</feature>
<accession>W2SE38</accession>
<evidence type="ECO:0000256" key="3">
    <source>
        <dbReference type="SAM" id="MobiDB-lite"/>
    </source>
</evidence>
<reference evidence="5 6" key="1">
    <citation type="submission" date="2013-03" db="EMBL/GenBank/DDBJ databases">
        <title>The Genome Sequence of Phialophora europaea CBS 101466.</title>
        <authorList>
            <consortium name="The Broad Institute Genomics Platform"/>
            <person name="Cuomo C."/>
            <person name="de Hoog S."/>
            <person name="Gorbushina A."/>
            <person name="Walker B."/>
            <person name="Young S.K."/>
            <person name="Zeng Q."/>
            <person name="Gargeya S."/>
            <person name="Fitzgerald M."/>
            <person name="Haas B."/>
            <person name="Abouelleil A."/>
            <person name="Allen A.W."/>
            <person name="Alvarado L."/>
            <person name="Arachchi H.M."/>
            <person name="Berlin A.M."/>
            <person name="Chapman S.B."/>
            <person name="Gainer-Dewar J."/>
            <person name="Goldberg J."/>
            <person name="Griggs A."/>
            <person name="Gujja S."/>
            <person name="Hansen M."/>
            <person name="Howarth C."/>
            <person name="Imamovic A."/>
            <person name="Ireland A."/>
            <person name="Larimer J."/>
            <person name="McCowan C."/>
            <person name="Murphy C."/>
            <person name="Pearson M."/>
            <person name="Poon T.W."/>
            <person name="Priest M."/>
            <person name="Roberts A."/>
            <person name="Saif S."/>
            <person name="Shea T."/>
            <person name="Sisk P."/>
            <person name="Sykes S."/>
            <person name="Wortman J."/>
            <person name="Nusbaum C."/>
            <person name="Birren B."/>
        </authorList>
    </citation>
    <scope>NUCLEOTIDE SEQUENCE [LARGE SCALE GENOMIC DNA]</scope>
    <source>
        <strain evidence="5 6">CBS 101466</strain>
    </source>
</reference>
<dbReference type="PANTHER" id="PTHR46044">
    <property type="entry name" value="NITRILASE"/>
    <property type="match status" value="1"/>
</dbReference>
<feature type="domain" description="CN hydrolase" evidence="4">
    <location>
        <begin position="5"/>
        <end position="356"/>
    </location>
</feature>
<evidence type="ECO:0000256" key="1">
    <source>
        <dbReference type="ARBA" id="ARBA00008129"/>
    </source>
</evidence>
<feature type="compositionally biased region" description="Basic and acidic residues" evidence="3">
    <location>
        <begin position="292"/>
        <end position="311"/>
    </location>
</feature>